<feature type="transmembrane region" description="Helical" evidence="7">
    <location>
        <begin position="37"/>
        <end position="57"/>
    </location>
</feature>
<evidence type="ECO:0000256" key="5">
    <source>
        <dbReference type="ARBA" id="ARBA00022989"/>
    </source>
</evidence>
<dbReference type="PANTHER" id="PTHR30250:SF10">
    <property type="entry name" value="LIPOPOLYSACCHARIDE BIOSYNTHESIS PROTEIN WZXC"/>
    <property type="match status" value="1"/>
</dbReference>
<feature type="transmembrane region" description="Helical" evidence="7">
    <location>
        <begin position="283"/>
        <end position="309"/>
    </location>
</feature>
<evidence type="ECO:0000256" key="7">
    <source>
        <dbReference type="SAM" id="Phobius"/>
    </source>
</evidence>
<dbReference type="GO" id="GO:0005886">
    <property type="term" value="C:plasma membrane"/>
    <property type="evidence" value="ECO:0007669"/>
    <property type="project" value="UniProtKB-SubCell"/>
</dbReference>
<keyword evidence="6 7" id="KW-0472">Membrane</keyword>
<feature type="transmembrane region" description="Helical" evidence="7">
    <location>
        <begin position="406"/>
        <end position="430"/>
    </location>
</feature>
<accession>A0A2K2FVC6</accession>
<feature type="transmembrane region" description="Helical" evidence="7">
    <location>
        <begin position="109"/>
        <end position="130"/>
    </location>
</feature>
<keyword evidence="3" id="KW-1003">Cell membrane</keyword>
<comment type="subcellular location">
    <subcellularLocation>
        <location evidence="1">Cell membrane</location>
        <topology evidence="1">Multi-pass membrane protein</topology>
    </subcellularLocation>
</comment>
<evidence type="ECO:0000313" key="8">
    <source>
        <dbReference type="EMBL" id="PNU02714.1"/>
    </source>
</evidence>
<feature type="transmembrane region" description="Helical" evidence="7">
    <location>
        <begin position="242"/>
        <end position="262"/>
    </location>
</feature>
<gene>
    <name evidence="8" type="ORF">A8V01_25925</name>
</gene>
<feature type="transmembrane region" description="Helical" evidence="7">
    <location>
        <begin position="348"/>
        <end position="370"/>
    </location>
</feature>
<proteinExistence type="inferred from homology"/>
<evidence type="ECO:0000313" key="9">
    <source>
        <dbReference type="Proteomes" id="UP000236327"/>
    </source>
</evidence>
<feature type="transmembrane region" description="Helical" evidence="7">
    <location>
        <begin position="202"/>
        <end position="222"/>
    </location>
</feature>
<feature type="transmembrane region" description="Helical" evidence="7">
    <location>
        <begin position="376"/>
        <end position="394"/>
    </location>
</feature>
<comment type="similarity">
    <text evidence="2">Belongs to the polysaccharide synthase family.</text>
</comment>
<evidence type="ECO:0000256" key="6">
    <source>
        <dbReference type="ARBA" id="ARBA00023136"/>
    </source>
</evidence>
<evidence type="ECO:0000256" key="4">
    <source>
        <dbReference type="ARBA" id="ARBA00022692"/>
    </source>
</evidence>
<evidence type="ECO:0000256" key="2">
    <source>
        <dbReference type="ARBA" id="ARBA00007430"/>
    </source>
</evidence>
<keyword evidence="5 7" id="KW-1133">Transmembrane helix</keyword>
<feature type="transmembrane region" description="Helical" evidence="7">
    <location>
        <begin position="77"/>
        <end position="97"/>
    </location>
</feature>
<organism evidence="8 9">
    <name type="scientific">Novosphingobium guangzhouense</name>
    <dbReference type="NCBI Taxonomy" id="1850347"/>
    <lineage>
        <taxon>Bacteria</taxon>
        <taxon>Pseudomonadati</taxon>
        <taxon>Pseudomonadota</taxon>
        <taxon>Alphaproteobacteria</taxon>
        <taxon>Sphingomonadales</taxon>
        <taxon>Sphingomonadaceae</taxon>
        <taxon>Novosphingobium</taxon>
    </lineage>
</organism>
<comment type="caution">
    <text evidence="8">The sequence shown here is derived from an EMBL/GenBank/DDBJ whole genome shotgun (WGS) entry which is preliminary data.</text>
</comment>
<name>A0A2K2FVC6_9SPHN</name>
<dbReference type="Pfam" id="PF13440">
    <property type="entry name" value="Polysacc_synt_3"/>
    <property type="match status" value="1"/>
</dbReference>
<dbReference type="EMBL" id="LYMM01000068">
    <property type="protein sequence ID" value="PNU02714.1"/>
    <property type="molecule type" value="Genomic_DNA"/>
</dbReference>
<feature type="transmembrane region" description="Helical" evidence="7">
    <location>
        <begin position="315"/>
        <end position="336"/>
    </location>
</feature>
<feature type="transmembrane region" description="Helical" evidence="7">
    <location>
        <begin position="436"/>
        <end position="459"/>
    </location>
</feature>
<protein>
    <submittedName>
        <fullName evidence="8">Teichoic acid transporter</fullName>
    </submittedName>
</protein>
<keyword evidence="4 7" id="KW-0812">Transmembrane</keyword>
<keyword evidence="9" id="KW-1185">Reference proteome</keyword>
<dbReference type="Proteomes" id="UP000236327">
    <property type="component" value="Unassembled WGS sequence"/>
</dbReference>
<dbReference type="AlphaFoldDB" id="A0A2K2FVC6"/>
<evidence type="ECO:0000256" key="1">
    <source>
        <dbReference type="ARBA" id="ARBA00004651"/>
    </source>
</evidence>
<dbReference type="InterPro" id="IPR050833">
    <property type="entry name" value="Poly_Biosynth_Transport"/>
</dbReference>
<dbReference type="PANTHER" id="PTHR30250">
    <property type="entry name" value="PST FAMILY PREDICTED COLANIC ACID TRANSPORTER"/>
    <property type="match status" value="1"/>
</dbReference>
<evidence type="ECO:0000256" key="3">
    <source>
        <dbReference type="ARBA" id="ARBA00022475"/>
    </source>
</evidence>
<sequence>MKAAALWAAASQYIQFGLQFATSVIVSRFFLKPEEIGLFSVALAAAMILSVIQDFGLTRYIGRHPTADEDTVRHCTVIAAVFSFLLAALILAIAWPVAHFYGERRLFPILGLIAASYLLNPWSIVPVALLSRRLDFKATFAVNATGSVTNSVCALTLAALGFSAESLAWAMIAQAAARALTAQMLIPTAPSMQVRWERAREIIGFGSGSALLYLSGGIGMRTPDLIVGRMQGMAAAGLFSRGVALAAQLHYLVAGAVSSIYYPTFARLRDEGKELGPYYERVVAAHGAIVWPAMALLAVLSEPVILLLYGPGWAGAAPLLAFVALAECCFVALPLHMDLPILLGRLRMLLWFNLADTALSVGTLTLGAAFGVEAAAASRVAYGAGWFLLYAFWLQRLVGFRWRVALKVYAASLLVAIATAAPALYAVFIWRSPATLDIYGLAVAGSTSVMAWAVAILAFRHPARADIISMARHVLAMISKRMPKQRA</sequence>
<reference evidence="8 9" key="1">
    <citation type="submission" date="2016-05" db="EMBL/GenBank/DDBJ databases">
        <title>Complete genome sequence of Novosphingobium guangzhouense SA925(T).</title>
        <authorList>
            <person name="Sha S."/>
        </authorList>
    </citation>
    <scope>NUCLEOTIDE SEQUENCE [LARGE SCALE GENOMIC DNA]</scope>
    <source>
        <strain evidence="8 9">SA925</strain>
    </source>
</reference>